<dbReference type="OMA" id="DFMIEDC"/>
<keyword evidence="2 7" id="KW-0337">GPI-anchor biosynthesis</keyword>
<dbReference type="GeneID" id="18259499"/>
<feature type="transmembrane region" description="Helical" evidence="7">
    <location>
        <begin position="247"/>
        <end position="266"/>
    </location>
</feature>
<dbReference type="InterPro" id="IPR007217">
    <property type="entry name" value="Per1-like"/>
</dbReference>
<dbReference type="Pfam" id="PF04080">
    <property type="entry name" value="Per1"/>
    <property type="match status" value="1"/>
</dbReference>
<protein>
    <recommendedName>
        <fullName evidence="7">Post-GPI attachment to proteins factor 3</fullName>
    </recommendedName>
</protein>
<evidence type="ECO:0000256" key="7">
    <source>
        <dbReference type="RuleBase" id="RU365066"/>
    </source>
</evidence>
<name>G0SBS4_CHATD</name>
<organism evidence="9">
    <name type="scientific">Chaetomium thermophilum (strain DSM 1495 / CBS 144.50 / IMI 039719)</name>
    <name type="common">Thermochaetoides thermophila</name>
    <dbReference type="NCBI Taxonomy" id="759272"/>
    <lineage>
        <taxon>Eukaryota</taxon>
        <taxon>Fungi</taxon>
        <taxon>Dikarya</taxon>
        <taxon>Ascomycota</taxon>
        <taxon>Pezizomycotina</taxon>
        <taxon>Sordariomycetes</taxon>
        <taxon>Sordariomycetidae</taxon>
        <taxon>Sordariales</taxon>
        <taxon>Chaetomiaceae</taxon>
        <taxon>Thermochaetoides</taxon>
    </lineage>
</organism>
<keyword evidence="9" id="KW-1185">Reference proteome</keyword>
<dbReference type="STRING" id="759272.G0SBS4"/>
<evidence type="ECO:0000313" key="8">
    <source>
        <dbReference type="EMBL" id="EGS18850.1"/>
    </source>
</evidence>
<feature type="transmembrane region" description="Helical" evidence="7">
    <location>
        <begin position="278"/>
        <end position="298"/>
    </location>
</feature>
<feature type="transmembrane region" description="Helical" evidence="7">
    <location>
        <begin position="310"/>
        <end position="329"/>
    </location>
</feature>
<comment type="subcellular location">
    <subcellularLocation>
        <location evidence="1">Endomembrane system</location>
        <topology evidence="1">Multi-pass membrane protein</topology>
    </subcellularLocation>
    <subcellularLocation>
        <location evidence="7">Endoplasmic reticulum membrane</location>
        <topology evidence="7">Multi-pass membrane protein</topology>
    </subcellularLocation>
</comment>
<proteinExistence type="inferred from homology"/>
<dbReference type="PANTHER" id="PTHR13148">
    <property type="entry name" value="PER1-RELATED"/>
    <property type="match status" value="1"/>
</dbReference>
<keyword evidence="7" id="KW-0256">Endoplasmic reticulum</keyword>
<dbReference type="RefSeq" id="XP_006695795.1">
    <property type="nucleotide sequence ID" value="XM_006695732.1"/>
</dbReference>
<dbReference type="Proteomes" id="UP000008066">
    <property type="component" value="Unassembled WGS sequence"/>
</dbReference>
<evidence type="ECO:0000256" key="4">
    <source>
        <dbReference type="ARBA" id="ARBA00022729"/>
    </source>
</evidence>
<accession>G0SBS4</accession>
<feature type="transmembrane region" description="Helical" evidence="7">
    <location>
        <begin position="20"/>
        <end position="40"/>
    </location>
</feature>
<dbReference type="HOGENOM" id="CLU_032917_1_1_1"/>
<feature type="transmembrane region" description="Helical" evidence="7">
    <location>
        <begin position="190"/>
        <end position="210"/>
    </location>
</feature>
<keyword evidence="5 7" id="KW-1133">Transmembrane helix</keyword>
<dbReference type="GO" id="GO:0016788">
    <property type="term" value="F:hydrolase activity, acting on ester bonds"/>
    <property type="evidence" value="ECO:0007669"/>
    <property type="project" value="TreeGrafter"/>
</dbReference>
<evidence type="ECO:0000256" key="6">
    <source>
        <dbReference type="ARBA" id="ARBA00023136"/>
    </source>
</evidence>
<dbReference type="GO" id="GO:0005789">
    <property type="term" value="C:endoplasmic reticulum membrane"/>
    <property type="evidence" value="ECO:0007669"/>
    <property type="project" value="UniProtKB-SubCell"/>
</dbReference>
<dbReference type="OrthoDB" id="419770at2759"/>
<evidence type="ECO:0000256" key="2">
    <source>
        <dbReference type="ARBA" id="ARBA00022502"/>
    </source>
</evidence>
<reference evidence="8 9" key="1">
    <citation type="journal article" date="2011" name="Cell">
        <title>Insight into structure and assembly of the nuclear pore complex by utilizing the genome of a eukaryotic thermophile.</title>
        <authorList>
            <person name="Amlacher S."/>
            <person name="Sarges P."/>
            <person name="Flemming D."/>
            <person name="van Noort V."/>
            <person name="Kunze R."/>
            <person name="Devos D.P."/>
            <person name="Arumugam M."/>
            <person name="Bork P."/>
            <person name="Hurt E."/>
        </authorList>
    </citation>
    <scope>NUCLEOTIDE SEQUENCE [LARGE SCALE GENOMIC DNA]</scope>
    <source>
        <strain evidence="9">DSM 1495 / CBS 144.50 / IMI 039719</strain>
    </source>
</reference>
<dbReference type="EMBL" id="GL988045">
    <property type="protein sequence ID" value="EGS18850.1"/>
    <property type="molecule type" value="Genomic_DNA"/>
</dbReference>
<feature type="transmembrane region" description="Helical" evidence="7">
    <location>
        <begin position="222"/>
        <end position="241"/>
    </location>
</feature>
<dbReference type="eggNOG" id="KOG2970">
    <property type="taxonomic scope" value="Eukaryota"/>
</dbReference>
<dbReference type="KEGG" id="cthr:CTHT_0054610"/>
<evidence type="ECO:0000256" key="5">
    <source>
        <dbReference type="ARBA" id="ARBA00022989"/>
    </source>
</evidence>
<dbReference type="GO" id="GO:0006506">
    <property type="term" value="P:GPI anchor biosynthetic process"/>
    <property type="evidence" value="ECO:0007669"/>
    <property type="project" value="UniProtKB-KW"/>
</dbReference>
<sequence length="345" mass="39732">MLSSSIRRRPSVHAGLPRSGQWLFLLVLVTFVFFAGPAAASIGDQLPEFRECVEICKQENCGADPSHRTPIPLHRRLLLWTCPAECDYTCQHIITTQRQSSTPPQPIVQFHGKWPFYRFLGMQEPFSVLFSVGNFLAHHHGLHHCVLAQIPPSYSMRPFYVNLARVSMVAWFFSAVFHTRDFPLTEQLDYFAAGANVLYGMYYTVVRVFRLDRPRASRVLRLWTWLCASLYIAHVAYLKFWRWDYTYNMAANVVCGVVQNVLWSWFSWKRYRATGQGWAVWPGVVVAWIMCAMSLELLDFPPLWGSIDAHSLWHLGTIAPAVLFYNFLVKDSQEDIASSARIKAF</sequence>
<evidence type="ECO:0000256" key="1">
    <source>
        <dbReference type="ARBA" id="ARBA00004127"/>
    </source>
</evidence>
<feature type="transmembrane region" description="Helical" evidence="7">
    <location>
        <begin position="159"/>
        <end position="178"/>
    </location>
</feature>
<keyword evidence="4" id="KW-0732">Signal</keyword>
<evidence type="ECO:0000313" key="9">
    <source>
        <dbReference type="Proteomes" id="UP000008066"/>
    </source>
</evidence>
<dbReference type="AlphaFoldDB" id="G0SBS4"/>
<keyword evidence="6 7" id="KW-0472">Membrane</keyword>
<keyword evidence="3 7" id="KW-0812">Transmembrane</keyword>
<comment type="function">
    <text evidence="7">Involved in the lipid remodeling steps of GPI-anchor maturation.</text>
</comment>
<comment type="similarity">
    <text evidence="7">Belongs to the PGAP3 family.</text>
</comment>
<dbReference type="PANTHER" id="PTHR13148:SF0">
    <property type="entry name" value="POST-GPI ATTACHMENT TO PROTEINS FACTOR 3"/>
    <property type="match status" value="1"/>
</dbReference>
<evidence type="ECO:0000256" key="3">
    <source>
        <dbReference type="ARBA" id="ARBA00022692"/>
    </source>
</evidence>
<gene>
    <name evidence="8" type="ORF">CTHT_0054610</name>
</gene>